<comment type="caution">
    <text evidence="2">The sequence shown here is derived from an EMBL/GenBank/DDBJ whole genome shotgun (WGS) entry which is preliminary data.</text>
</comment>
<dbReference type="Proteomes" id="UP000777784">
    <property type="component" value="Unassembled WGS sequence"/>
</dbReference>
<protein>
    <submittedName>
        <fullName evidence="2">C39 family peptidase</fullName>
    </submittedName>
</protein>
<name>A0A948S1A8_UNCEI</name>
<evidence type="ECO:0000259" key="1">
    <source>
        <dbReference type="Pfam" id="PF13529"/>
    </source>
</evidence>
<feature type="domain" description="Peptidase C39-like" evidence="1">
    <location>
        <begin position="33"/>
        <end position="177"/>
    </location>
</feature>
<dbReference type="EMBL" id="JAHJDP010000109">
    <property type="protein sequence ID" value="MBU2693042.1"/>
    <property type="molecule type" value="Genomic_DNA"/>
</dbReference>
<organism evidence="2 3">
    <name type="scientific">Eiseniibacteriota bacterium</name>
    <dbReference type="NCBI Taxonomy" id="2212470"/>
    <lineage>
        <taxon>Bacteria</taxon>
        <taxon>Candidatus Eiseniibacteriota</taxon>
    </lineage>
</organism>
<evidence type="ECO:0000313" key="3">
    <source>
        <dbReference type="Proteomes" id="UP000777784"/>
    </source>
</evidence>
<proteinExistence type="predicted"/>
<evidence type="ECO:0000313" key="2">
    <source>
        <dbReference type="EMBL" id="MBU2693042.1"/>
    </source>
</evidence>
<dbReference type="Pfam" id="PF13529">
    <property type="entry name" value="Peptidase_C39_2"/>
    <property type="match status" value="1"/>
</dbReference>
<gene>
    <name evidence="2" type="ORF">KJ970_19170</name>
</gene>
<sequence>MKDSKRVALLLTLALMVFVFIILAPGRGAAKFLSVPVVGQEQTNWCWAACTEAVLDYYAISAEQCDIANAACSDHSPSWCSSCVSDPDYCCNNPGHATCCNKSNCMYGAPGCLADLLATWGLGSAGYAGVLSLSTIRNDINVNCRPIIINWYWTAGGGHYIVGRGVTSDNMIYYMNPLPVGSGGYHIASYNWVVDSSDHSWEFSLRMVSGHYCPGPDVVVCEPQGGSNPNHPTTYWYDVTPTTGGRCDVHLETFDPNSNNYTNWVLPNGWFHYIFNYDGKYWICMSNPGCAHPITTTTRLQFDNPYGARWGMWVTGTSGG</sequence>
<accession>A0A948S1A8</accession>
<dbReference type="InterPro" id="IPR039564">
    <property type="entry name" value="Peptidase_C39-like"/>
</dbReference>
<reference evidence="2" key="1">
    <citation type="submission" date="2021-05" db="EMBL/GenBank/DDBJ databases">
        <title>Energy efficiency and biological interactions define the core microbiome of deep oligotrophic groundwater.</title>
        <authorList>
            <person name="Mehrshad M."/>
            <person name="Lopez-Fernandez M."/>
            <person name="Bell E."/>
            <person name="Bernier-Latmani R."/>
            <person name="Bertilsson S."/>
            <person name="Dopson M."/>
        </authorList>
    </citation>
    <scope>NUCLEOTIDE SEQUENCE</scope>
    <source>
        <strain evidence="2">Modern_marine.mb.64</strain>
    </source>
</reference>
<dbReference type="AlphaFoldDB" id="A0A948S1A8"/>